<feature type="repeat" description="WD" evidence="10">
    <location>
        <begin position="1746"/>
        <end position="1787"/>
    </location>
</feature>
<dbReference type="CDD" id="cd00200">
    <property type="entry name" value="WD40"/>
    <property type="match status" value="1"/>
</dbReference>
<dbReference type="InterPro" id="IPR027145">
    <property type="entry name" value="PWP2"/>
</dbReference>
<dbReference type="PROSITE" id="PS50294">
    <property type="entry name" value="WD_REPEATS_REGION"/>
    <property type="match status" value="3"/>
</dbReference>
<feature type="compositionally biased region" description="Acidic residues" evidence="11">
    <location>
        <begin position="2139"/>
        <end position="2153"/>
    </location>
</feature>
<feature type="repeat" description="WD" evidence="10">
    <location>
        <begin position="1660"/>
        <end position="1701"/>
    </location>
</feature>
<evidence type="ECO:0000256" key="4">
    <source>
        <dbReference type="ARBA" id="ARBA00022574"/>
    </source>
</evidence>
<keyword evidence="5" id="KW-0677">Repeat</keyword>
<dbReference type="GO" id="GO:0000462">
    <property type="term" value="P:maturation of SSU-rRNA from tricistronic rRNA transcript (SSU-rRNA, 5.8S rRNA, LSU-rRNA)"/>
    <property type="evidence" value="ECO:0007669"/>
    <property type="project" value="TreeGrafter"/>
</dbReference>
<evidence type="ECO:0000256" key="9">
    <source>
        <dbReference type="ARBA" id="ARBA00068075"/>
    </source>
</evidence>
<dbReference type="InterPro" id="IPR022233">
    <property type="entry name" value="TRAPPC10/Trs130_C"/>
</dbReference>
<evidence type="ECO:0000256" key="6">
    <source>
        <dbReference type="ARBA" id="ARBA00023242"/>
    </source>
</evidence>
<keyword evidence="18" id="KW-1185">Reference proteome</keyword>
<evidence type="ECO:0000259" key="15">
    <source>
        <dbReference type="Pfam" id="PF23036"/>
    </source>
</evidence>
<keyword evidence="6" id="KW-0539">Nucleus</keyword>
<dbReference type="PROSITE" id="PS00678">
    <property type="entry name" value="WD_REPEATS_1"/>
    <property type="match status" value="1"/>
</dbReference>
<dbReference type="InterPro" id="IPR056917">
    <property type="entry name" value="Ig_TRAPPC10"/>
</dbReference>
<evidence type="ECO:0000259" key="16">
    <source>
        <dbReference type="Pfam" id="PF23604"/>
    </source>
</evidence>
<feature type="region of interest" description="Disordered" evidence="11">
    <location>
        <begin position="1198"/>
        <end position="1223"/>
    </location>
</feature>
<dbReference type="SUPFAM" id="SSF63829">
    <property type="entry name" value="Calcium-dependent phosphotriesterase"/>
    <property type="match status" value="1"/>
</dbReference>
<evidence type="ECO:0000259" key="12">
    <source>
        <dbReference type="Pfam" id="PF04003"/>
    </source>
</evidence>
<dbReference type="EMBL" id="VBQZ03000012">
    <property type="protein sequence ID" value="MXQ82254.1"/>
    <property type="molecule type" value="Genomic_DNA"/>
</dbReference>
<gene>
    <name evidence="17" type="ORF">E5288_WYG010834</name>
</gene>
<organism evidence="17 18">
    <name type="scientific">Bos mutus</name>
    <name type="common">wild yak</name>
    <dbReference type="NCBI Taxonomy" id="72004"/>
    <lineage>
        <taxon>Eukaryota</taxon>
        <taxon>Metazoa</taxon>
        <taxon>Chordata</taxon>
        <taxon>Craniata</taxon>
        <taxon>Vertebrata</taxon>
        <taxon>Euteleostomi</taxon>
        <taxon>Mammalia</taxon>
        <taxon>Eutheria</taxon>
        <taxon>Laurasiatheria</taxon>
        <taxon>Artiodactyla</taxon>
        <taxon>Ruminantia</taxon>
        <taxon>Pecora</taxon>
        <taxon>Bovidae</taxon>
        <taxon>Bovinae</taxon>
        <taxon>Bos</taxon>
    </lineage>
</organism>
<dbReference type="GO" id="GO:0034388">
    <property type="term" value="C:Pwp2p-containing subcomplex of 90S preribosome"/>
    <property type="evidence" value="ECO:0007669"/>
    <property type="project" value="TreeGrafter"/>
</dbReference>
<comment type="caution">
    <text evidence="17">The sequence shown here is derived from an EMBL/GenBank/DDBJ whole genome shotgun (WGS) entry which is preliminary data.</text>
</comment>
<dbReference type="InterPro" id="IPR021773">
    <property type="entry name" value="TPC11"/>
</dbReference>
<comment type="similarity">
    <text evidence="2">Belongs to the WD repeat PWP2 family.</text>
</comment>
<dbReference type="GO" id="GO:0000028">
    <property type="term" value="P:ribosomal small subunit assembly"/>
    <property type="evidence" value="ECO:0007669"/>
    <property type="project" value="TreeGrafter"/>
</dbReference>
<dbReference type="InterPro" id="IPR019775">
    <property type="entry name" value="WD40_repeat_CS"/>
</dbReference>
<dbReference type="FunFam" id="2.130.10.10:FF:000255">
    <property type="entry name" value="Periodic tryptophan protein 2 homolog"/>
    <property type="match status" value="1"/>
</dbReference>
<evidence type="ECO:0000256" key="2">
    <source>
        <dbReference type="ARBA" id="ARBA00010226"/>
    </source>
</evidence>
<dbReference type="PANTHER" id="PTHR19858:SF0">
    <property type="entry name" value="PERIODIC TRYPTOPHAN PROTEIN 2 HOMOLOG"/>
    <property type="match status" value="1"/>
</dbReference>
<dbReference type="FunFam" id="2.130.10.10:FF:000265">
    <property type="entry name" value="periodic tryptophan protein 2 homolog"/>
    <property type="match status" value="1"/>
</dbReference>
<evidence type="ECO:0000256" key="8">
    <source>
        <dbReference type="ARBA" id="ARBA00035020"/>
    </source>
</evidence>
<feature type="domain" description="Small-subunit processome Utp12" evidence="12">
    <location>
        <begin position="2019"/>
        <end position="2123"/>
    </location>
</feature>
<evidence type="ECO:0000259" key="13">
    <source>
        <dbReference type="Pfam" id="PF11817"/>
    </source>
</evidence>
<dbReference type="FunFam" id="2.130.10.10:FF:000216">
    <property type="entry name" value="Periodic tryptophan protein 2 homolog"/>
    <property type="match status" value="1"/>
</dbReference>
<dbReference type="InterPro" id="IPR011047">
    <property type="entry name" value="Quinoprotein_ADH-like_sf"/>
</dbReference>
<feature type="domain" description="TRAPPC10 Ig-like" evidence="16">
    <location>
        <begin position="792"/>
        <end position="884"/>
    </location>
</feature>
<evidence type="ECO:0000256" key="11">
    <source>
        <dbReference type="SAM" id="MobiDB-lite"/>
    </source>
</evidence>
<comment type="function">
    <text evidence="7">Part of the small subunit (SSU) processome, first precursor of the small eukaryotic ribosomal subunit. During the assembly of the SSU processome in the nucleolus, many ribosome biogenesis factors, an RNA chaperone and ribosomal proteins associate with the nascent pre-rRNA and work in concert to generate RNA folding, modifications, rearrangements and cleavage as well as targeted degradation of pre-ribosomal RNA by the RNA exosome.</text>
</comment>
<evidence type="ECO:0000256" key="5">
    <source>
        <dbReference type="ARBA" id="ARBA00022737"/>
    </source>
</evidence>
<dbReference type="Pfam" id="PF23604">
    <property type="entry name" value="Ig_TRAPPC10"/>
    <property type="match status" value="1"/>
</dbReference>
<reference evidence="17" key="1">
    <citation type="submission" date="2019-10" db="EMBL/GenBank/DDBJ databases">
        <title>The sequence and de novo assembly of the wild yak genome.</title>
        <authorList>
            <person name="Liu Y."/>
        </authorList>
    </citation>
    <scope>NUCLEOTIDE SEQUENCE [LARGE SCALE GENOMIC DNA]</scope>
    <source>
        <strain evidence="17">WY2019</strain>
    </source>
</reference>
<dbReference type="PROSITE" id="PS50082">
    <property type="entry name" value="WD_REPEATS_2"/>
    <property type="match status" value="3"/>
</dbReference>
<dbReference type="Pfam" id="PF00400">
    <property type="entry name" value="WD40"/>
    <property type="match status" value="3"/>
</dbReference>
<name>A0A6B0R334_9CETA</name>
<keyword evidence="4 10" id="KW-0853">WD repeat</keyword>
<sequence>MDAPEEPLPPVIYTMENKPIVTCAGDQNLFTSIYPTLSQQLPRDPMEWRRSYGRAPKMIHLESNFVQFKEELLPKEGNKALLTFPFLHIYWTECCDTEVYKATVKDDLTKWQNVLKAYSSVDWLIVVVENDAKKKNKTNILPRASIVDKIRNDFCNKQSDRCVVLSDPLKDSSRTQESWNAFLTKLRTLLLMSFTKNLGKFEDDMRTLREKRTEPGWSFCEYFMVQEELAFVFEMLQQFEDALVQYDELDALFSQYVVNFGAGDGANWLTFFCQPVKSWNGLILRKPIDMEKRELIQRQEATLLDLRSYLFSRQCTLLLFLQRPWEVAQRALELLHSCVQELKLLEVSVPPGALDCWVFLSCLEVLQRIEGCCDRAQIDSNIAHTVGLWSYAMEKLKSLGYLCGLVSEKGPNSEDLNRTVDLLAGLGAERPETANTAQSPYKKLKEALSSVEAFEKHYLDLSHATIEMFTSIGRIRSAKLVGKDLAEFYMRKKSPQKAEMYLQGALKNYLAEGWALPITHTRKQLAECQKRLGQIENYLQTSSLLASDQHLTTDEREYFCREILSFASQQTDSPGHRVALPMHSFAQLRDLRFTPANAVVHVGGVLSVEITVCSQMPVPIHVEQIAIHVHFSIEKNSYRKTAEWLTKHKTANGVVNFPAEASPFPTSQSSLPALELYEMFERSPSDNSLNTTGIICKNVHMLLRRQESSTSLEASSGLALEDGAHVLRCAGVTLQPGPNTIVFRTQAREPGTYTLRQLCASLGPVWFVLPHIYPLVQYDVYSQEPQLLVEPLADSLLAGIPQKVKFTVTTGHYTVKNGDSLQLSNVDAMLILCPEENRAVIYSNTREKVSDALLRVQSSDKVTSISLPAAPTYHLIEFELEVLSLPSAPAAGGESTLLGVTEPHGKHKDAQKTGHCMATTDHKVSIDCPWSIYSTVIALTFSVPFRTTHSLLSSGTRKYVQVCVQNLSELDFQLSDSRLVDTHDSTDLRLIPLNTESEQCIHSRQAVFFVWELKWTQEPPPSLHCRFSTGFSPASEEQLSISLKPYTYEFQVENFFTLYNVRAEISPPPGTEHCRTGSLCSLDVSITRLSDLLEVDKDEALTESDEYFSTKLMYEVVDNSSNWAVCGKSSGVISMPVTAQATHRVHMEVMPLFAGYLPLPDVRLFKYLPHHSAQSSQLDADSWIENDSLSVDKHVDDQLDSGSVKSRGSVHSAASSEHKGLPMPRLRALPPGQAFNSSAGTQVLVIPSKDDHVLEFSNLLGTVYRCGNLSFTCDGNSVISPVGNRVTVFDLKNNKSNTLPLATRYNIKCVGLSPDGRLAIIVDEGGDALLVSLVCRSVLHHFHFKGAVHSVSFSPDGRKFVVTKGNIAQVYHAPGRKREFNAFVLDKTYFGPYDETTCIDWTDDSRCFAVGSRDMSTWVFGAERWDNLIYYALGGHKDAIVACFFEASSLDLYTLSQDGALCVWQCDTLPEGLRLKAPTGWKADLLQREEEQEEEEEEGAESETTIRGKATPAAEEQQGKVKYSRVAKYFFNKEGDFNNLTAAAYHKKVHLLVTGFASGIFHLHELPEFNLIHSLSISDQRVASVAINSSGDWIAFGCSGLGQLLVWEWQSESYVLKQQGHFNSMVSLAYSPDGQYIVTGGDDGKVKVWNTLSGFCFVTFTEHSSGVTGVTFTTTGYVIVTSSMDGTVRAFDLHRYRNFRTFTSPRPTQFSCVAVDSSGEIVSAGAQDSFEVFIWSMQTGRLLDVLSGHEGPISGLCFNPMKSVLASASWDRTVRLWDMADSWRTTETLALTSDALAVTFRPDGAELAVATLNSQITFWDPENAVQTGSIEGRHDLKTGRKELDKITAKHSAKGKAFTTLCYSADGQSILAGGMSKFVCIYHVREQILRKKFEISCNLSLDAMEEFLNRRKMTEFGNLALIDQDAAEEGGVAIPLPGVKKGDMSSRHFKPEIRVTSLRFSPTGRCWAATTTEGLLIYSLDAQMLFDPFELDTSVTPVRIRAALRQRDFTRAILLAFRLNERKLLQETLEAVPWDEIEVVSSSLPDLYVEKVLEFLASSFEVSRHLEFYLIWTQKLLMVHGQKLKSRVGTLLPAIQFLQKSIQHHLDDVSKLCDWNRYNLQYALAVSKQRGLKRPSEPLGSEEEAGASEDDDDDSLHLLGGGPGHADAPLA</sequence>
<comment type="subcellular location">
    <subcellularLocation>
        <location evidence="1">Nucleus</location>
        <location evidence="1">Nucleolus</location>
    </subcellularLocation>
</comment>
<dbReference type="SUPFAM" id="SSF50998">
    <property type="entry name" value="Quinoprotein alcohol dehydrogenase-like"/>
    <property type="match status" value="1"/>
</dbReference>
<dbReference type="Pfam" id="PF23036">
    <property type="entry name" value="TRAPPC10_1st"/>
    <property type="match status" value="1"/>
</dbReference>
<evidence type="ECO:0000259" key="14">
    <source>
        <dbReference type="Pfam" id="PF12584"/>
    </source>
</evidence>
<dbReference type="Pfam" id="PF04003">
    <property type="entry name" value="Utp12"/>
    <property type="match status" value="1"/>
</dbReference>
<proteinExistence type="inferred from homology"/>
<feature type="region of interest" description="Disordered" evidence="11">
    <location>
        <begin position="1487"/>
        <end position="1518"/>
    </location>
</feature>
<dbReference type="InterPro" id="IPR056913">
    <property type="entry name" value="TRAPPC10/Trs130_N"/>
</dbReference>
<dbReference type="Gene3D" id="2.130.10.10">
    <property type="entry name" value="YVTN repeat-like/Quinoprotein amine dehydrogenase"/>
    <property type="match status" value="3"/>
</dbReference>
<comment type="subunit">
    <text evidence="8">Part of the small subunit (SSU) processome, composed of more than 70 proteins and the RNA chaperone small nucleolar RNA (snoRNA) U3.</text>
</comment>
<feature type="repeat" description="WD" evidence="10">
    <location>
        <begin position="1618"/>
        <end position="1650"/>
    </location>
</feature>
<dbReference type="InterPro" id="IPR007148">
    <property type="entry name" value="SSU_processome_Utp12"/>
</dbReference>
<feature type="domain" description="Trafficking protein particle complex subunit 11" evidence="13">
    <location>
        <begin position="456"/>
        <end position="546"/>
    </location>
</feature>
<evidence type="ECO:0000313" key="18">
    <source>
        <dbReference type="Proteomes" id="UP000322234"/>
    </source>
</evidence>
<feature type="domain" description="TRAPPC10/Trs130 C-terminal" evidence="14">
    <location>
        <begin position="1025"/>
        <end position="1246"/>
    </location>
</feature>
<keyword evidence="3" id="KW-0597">Phosphoprotein</keyword>
<evidence type="ECO:0000256" key="1">
    <source>
        <dbReference type="ARBA" id="ARBA00004604"/>
    </source>
</evidence>
<feature type="domain" description="TRAPPC10/Trs130 N-terminal" evidence="15">
    <location>
        <begin position="16"/>
        <end position="328"/>
    </location>
</feature>
<dbReference type="Pfam" id="PF12584">
    <property type="entry name" value="TRAPPC10"/>
    <property type="match status" value="1"/>
</dbReference>
<dbReference type="Pfam" id="PF11817">
    <property type="entry name" value="Foie-gras_1"/>
    <property type="match status" value="1"/>
</dbReference>
<evidence type="ECO:0000256" key="3">
    <source>
        <dbReference type="ARBA" id="ARBA00022553"/>
    </source>
</evidence>
<accession>A0A6B0R334</accession>
<dbReference type="InterPro" id="IPR001680">
    <property type="entry name" value="WD40_rpt"/>
</dbReference>
<dbReference type="Proteomes" id="UP000322234">
    <property type="component" value="Unassembled WGS sequence"/>
</dbReference>
<dbReference type="SMART" id="SM00320">
    <property type="entry name" value="WD40"/>
    <property type="match status" value="12"/>
</dbReference>
<feature type="region of interest" description="Disordered" evidence="11">
    <location>
        <begin position="2129"/>
        <end position="2170"/>
    </location>
</feature>
<evidence type="ECO:0000313" key="17">
    <source>
        <dbReference type="EMBL" id="MXQ82254.1"/>
    </source>
</evidence>
<dbReference type="InterPro" id="IPR015943">
    <property type="entry name" value="WD40/YVTN_repeat-like_dom_sf"/>
</dbReference>
<evidence type="ECO:0000256" key="7">
    <source>
        <dbReference type="ARBA" id="ARBA00035000"/>
    </source>
</evidence>
<dbReference type="PANTHER" id="PTHR19858">
    <property type="entry name" value="WD40 REPEAT PROTEIN"/>
    <property type="match status" value="1"/>
</dbReference>
<feature type="compositionally biased region" description="Acidic residues" evidence="11">
    <location>
        <begin position="1490"/>
        <end position="1501"/>
    </location>
</feature>
<evidence type="ECO:0000256" key="10">
    <source>
        <dbReference type="PROSITE-ProRule" id="PRU00221"/>
    </source>
</evidence>
<protein>
    <recommendedName>
        <fullName evidence="9">Periodic tryptophan protein 2 homolog</fullName>
    </recommendedName>
</protein>
<dbReference type="GO" id="GO:0032040">
    <property type="term" value="C:small-subunit processome"/>
    <property type="evidence" value="ECO:0007669"/>
    <property type="project" value="TreeGrafter"/>
</dbReference>